<dbReference type="EMBL" id="VSSQ01064601">
    <property type="protein sequence ID" value="MPN17462.1"/>
    <property type="molecule type" value="Genomic_DNA"/>
</dbReference>
<comment type="caution">
    <text evidence="2">The sequence shown here is derived from an EMBL/GenBank/DDBJ whole genome shotgun (WGS) entry which is preliminary data.</text>
</comment>
<dbReference type="AlphaFoldDB" id="A0A645FUY3"/>
<evidence type="ECO:0000313" key="2">
    <source>
        <dbReference type="EMBL" id="MPN17462.1"/>
    </source>
</evidence>
<protein>
    <submittedName>
        <fullName evidence="2">Uncharacterized protein</fullName>
    </submittedName>
</protein>
<organism evidence="2">
    <name type="scientific">bioreactor metagenome</name>
    <dbReference type="NCBI Taxonomy" id="1076179"/>
    <lineage>
        <taxon>unclassified sequences</taxon>
        <taxon>metagenomes</taxon>
        <taxon>ecological metagenomes</taxon>
    </lineage>
</organism>
<gene>
    <name evidence="2" type="ORF">SDC9_164815</name>
</gene>
<feature type="region of interest" description="Disordered" evidence="1">
    <location>
        <begin position="1"/>
        <end position="22"/>
    </location>
</feature>
<accession>A0A645FUY3</accession>
<sequence length="51" mass="5250">MAITVSHAACGSGAENRESSVDAGTLAGQRTFAPAATLIFARRSEKKSVRA</sequence>
<proteinExistence type="predicted"/>
<name>A0A645FUY3_9ZZZZ</name>
<evidence type="ECO:0000256" key="1">
    <source>
        <dbReference type="SAM" id="MobiDB-lite"/>
    </source>
</evidence>
<reference evidence="2" key="1">
    <citation type="submission" date="2019-08" db="EMBL/GenBank/DDBJ databases">
        <authorList>
            <person name="Kucharzyk K."/>
            <person name="Murdoch R.W."/>
            <person name="Higgins S."/>
            <person name="Loffler F."/>
        </authorList>
    </citation>
    <scope>NUCLEOTIDE SEQUENCE</scope>
</reference>